<comment type="caution">
    <text evidence="7">The sequence shown here is derived from an EMBL/GenBank/DDBJ whole genome shotgun (WGS) entry which is preliminary data.</text>
</comment>
<dbReference type="Proteomes" id="UP000824469">
    <property type="component" value="Unassembled WGS sequence"/>
</dbReference>
<proteinExistence type="inferred from homology"/>
<comment type="pathway">
    <text evidence="1">Protein modification; protein lipoylation via endogenous pathway; protein N(6)-(lipoyl)lysine from octanoyl-[acyl-carrier-protein]: step 1/2.</text>
</comment>
<evidence type="ECO:0000313" key="8">
    <source>
        <dbReference type="Proteomes" id="UP000824469"/>
    </source>
</evidence>
<dbReference type="PROSITE" id="PS01313">
    <property type="entry name" value="LIPB"/>
    <property type="match status" value="1"/>
</dbReference>
<dbReference type="Pfam" id="PF21948">
    <property type="entry name" value="LplA-B_cat"/>
    <property type="match status" value="1"/>
</dbReference>
<evidence type="ECO:0000313" key="7">
    <source>
        <dbReference type="EMBL" id="KAH9314226.1"/>
    </source>
</evidence>
<evidence type="ECO:0000256" key="2">
    <source>
        <dbReference type="ARBA" id="ARBA00007907"/>
    </source>
</evidence>
<dbReference type="NCBIfam" id="NF010925">
    <property type="entry name" value="PRK14345.1"/>
    <property type="match status" value="1"/>
</dbReference>
<comment type="similarity">
    <text evidence="2">Belongs to the LipB family.</text>
</comment>
<protein>
    <recommendedName>
        <fullName evidence="3">lipoyl(octanoyl) transferase</fullName>
        <ecNumber evidence="3">2.3.1.181</ecNumber>
    </recommendedName>
</protein>
<dbReference type="SUPFAM" id="SSF55681">
    <property type="entry name" value="Class II aaRS and biotin synthetases"/>
    <property type="match status" value="1"/>
</dbReference>
<dbReference type="GO" id="GO:0009249">
    <property type="term" value="P:protein lipoylation"/>
    <property type="evidence" value="ECO:0007669"/>
    <property type="project" value="InterPro"/>
</dbReference>
<dbReference type="EMBL" id="JAHRHJ020000005">
    <property type="protein sequence ID" value="KAH9314226.1"/>
    <property type="molecule type" value="Genomic_DNA"/>
</dbReference>
<keyword evidence="8" id="KW-1185">Reference proteome</keyword>
<sequence length="351" mass="39650">MGHVLHWESSEGCRIKKLDLPELSAPVVPETEGVACFRKKMGFSYNFLFQTARAGVYGSKSFEYGLVKLTLLRCSPSNYSCKRKANLYGLKSCKQQVLAHAGYKCDYYNLSNELIPYKDALSWQKHTVEAKQALLEADEDLCDSLVVLQHPPVYTLGTRSSEKFLHFDLQHSPIDIYRTDRGGEVTYHGPGQLVMYPIMNLRHYKMDLHWYLRALEEVIIRALWSGFSVKGSRIDGLTGVWVGNQKVAAIGIHVSRWITYHGLAINVTTDLKPFSRIVPCGISDRAVGSLFNILNSNSSQDLVIPRQTLDSSTLFHLTLKSLLKEFSEFFQVDLVEKVAHDLRGFSVLPNA</sequence>
<dbReference type="AlphaFoldDB" id="A0AA38L7H0"/>
<dbReference type="Gene3D" id="3.30.930.10">
    <property type="entry name" value="Bira Bifunctional Protein, Domain 2"/>
    <property type="match status" value="1"/>
</dbReference>
<dbReference type="OMA" id="CELYRTE"/>
<feature type="domain" description="BPL/LPL catalytic" evidence="6">
    <location>
        <begin position="139"/>
        <end position="334"/>
    </location>
</feature>
<reference evidence="7 8" key="1">
    <citation type="journal article" date="2021" name="Nat. Plants">
        <title>The Taxus genome provides insights into paclitaxel biosynthesis.</title>
        <authorList>
            <person name="Xiong X."/>
            <person name="Gou J."/>
            <person name="Liao Q."/>
            <person name="Li Y."/>
            <person name="Zhou Q."/>
            <person name="Bi G."/>
            <person name="Li C."/>
            <person name="Du R."/>
            <person name="Wang X."/>
            <person name="Sun T."/>
            <person name="Guo L."/>
            <person name="Liang H."/>
            <person name="Lu P."/>
            <person name="Wu Y."/>
            <person name="Zhang Z."/>
            <person name="Ro D.K."/>
            <person name="Shang Y."/>
            <person name="Huang S."/>
            <person name="Yan J."/>
        </authorList>
    </citation>
    <scope>NUCLEOTIDE SEQUENCE [LARGE SCALE GENOMIC DNA]</scope>
    <source>
        <strain evidence="7">Ta-2019</strain>
    </source>
</reference>
<dbReference type="InterPro" id="IPR004143">
    <property type="entry name" value="BPL_LPL_catalytic"/>
</dbReference>
<evidence type="ECO:0000256" key="3">
    <source>
        <dbReference type="ARBA" id="ARBA00012334"/>
    </source>
</evidence>
<dbReference type="EC" id="2.3.1.181" evidence="3"/>
<dbReference type="InterPro" id="IPR000544">
    <property type="entry name" value="Octanoyltransferase"/>
</dbReference>
<evidence type="ECO:0000256" key="5">
    <source>
        <dbReference type="ARBA" id="ARBA00023315"/>
    </source>
</evidence>
<dbReference type="GO" id="GO:0033819">
    <property type="term" value="F:lipoyl(octanoyl) transferase activity"/>
    <property type="evidence" value="ECO:0007669"/>
    <property type="project" value="UniProtKB-EC"/>
</dbReference>
<accession>A0AA38L7H0</accession>
<name>A0AA38L7H0_TAXCH</name>
<evidence type="ECO:0000256" key="1">
    <source>
        <dbReference type="ARBA" id="ARBA00004821"/>
    </source>
</evidence>
<organism evidence="7 8">
    <name type="scientific">Taxus chinensis</name>
    <name type="common">Chinese yew</name>
    <name type="synonym">Taxus wallichiana var. chinensis</name>
    <dbReference type="NCBI Taxonomy" id="29808"/>
    <lineage>
        <taxon>Eukaryota</taxon>
        <taxon>Viridiplantae</taxon>
        <taxon>Streptophyta</taxon>
        <taxon>Embryophyta</taxon>
        <taxon>Tracheophyta</taxon>
        <taxon>Spermatophyta</taxon>
        <taxon>Pinopsida</taxon>
        <taxon>Pinidae</taxon>
        <taxon>Conifers II</taxon>
        <taxon>Cupressales</taxon>
        <taxon>Taxaceae</taxon>
        <taxon>Taxus</taxon>
    </lineage>
</organism>
<dbReference type="PANTHER" id="PTHR10993">
    <property type="entry name" value="OCTANOYLTRANSFERASE"/>
    <property type="match status" value="1"/>
</dbReference>
<evidence type="ECO:0000256" key="4">
    <source>
        <dbReference type="ARBA" id="ARBA00022679"/>
    </source>
</evidence>
<gene>
    <name evidence="7" type="ORF">KI387_022853</name>
</gene>
<dbReference type="CDD" id="cd16444">
    <property type="entry name" value="LipB"/>
    <property type="match status" value="1"/>
</dbReference>
<dbReference type="PROSITE" id="PS51733">
    <property type="entry name" value="BPL_LPL_CATALYTIC"/>
    <property type="match status" value="1"/>
</dbReference>
<keyword evidence="4" id="KW-0808">Transferase</keyword>
<evidence type="ECO:0000259" key="6">
    <source>
        <dbReference type="PROSITE" id="PS51733"/>
    </source>
</evidence>
<dbReference type="PANTHER" id="PTHR10993:SF7">
    <property type="entry name" value="LIPOYLTRANSFERASE 2, MITOCHONDRIAL-RELATED"/>
    <property type="match status" value="1"/>
</dbReference>
<keyword evidence="5" id="KW-0012">Acyltransferase</keyword>
<dbReference type="InterPro" id="IPR045864">
    <property type="entry name" value="aa-tRNA-synth_II/BPL/LPL"/>
</dbReference>
<dbReference type="InterPro" id="IPR020605">
    <property type="entry name" value="Octanoyltransferase_CS"/>
</dbReference>
<dbReference type="HAMAP" id="MF_00013">
    <property type="entry name" value="LipB"/>
    <property type="match status" value="1"/>
</dbReference>
<dbReference type="NCBIfam" id="TIGR00214">
    <property type="entry name" value="lipB"/>
    <property type="match status" value="1"/>
</dbReference>